<organism evidence="1 2">
    <name type="scientific">Terriglobus roseus</name>
    <dbReference type="NCBI Taxonomy" id="392734"/>
    <lineage>
        <taxon>Bacteria</taxon>
        <taxon>Pseudomonadati</taxon>
        <taxon>Acidobacteriota</taxon>
        <taxon>Terriglobia</taxon>
        <taxon>Terriglobales</taxon>
        <taxon>Acidobacteriaceae</taxon>
        <taxon>Terriglobus</taxon>
    </lineage>
</organism>
<dbReference type="Proteomes" id="UP000182427">
    <property type="component" value="Chromosome I"/>
</dbReference>
<evidence type="ECO:0000313" key="1">
    <source>
        <dbReference type="EMBL" id="SDF20990.1"/>
    </source>
</evidence>
<keyword evidence="2" id="KW-1185">Reference proteome</keyword>
<protein>
    <submittedName>
        <fullName evidence="1">Uncharacterized protein</fullName>
    </submittedName>
</protein>
<gene>
    <name evidence="1" type="ORF">SAMN05444167_1719</name>
</gene>
<evidence type="ECO:0000313" key="2">
    <source>
        <dbReference type="Proteomes" id="UP000182427"/>
    </source>
</evidence>
<dbReference type="NCBIfam" id="NF038032">
    <property type="entry name" value="CehA_McbA_metalo"/>
    <property type="match status" value="1"/>
</dbReference>
<dbReference type="AlphaFoldDB" id="A0A1G7J7U3"/>
<accession>A0A1G7J7U3</accession>
<name>A0A1G7J7U3_9BACT</name>
<reference evidence="1 2" key="1">
    <citation type="submission" date="2016-10" db="EMBL/GenBank/DDBJ databases">
        <authorList>
            <person name="de Groot N.N."/>
        </authorList>
    </citation>
    <scope>NUCLEOTIDE SEQUENCE [LARGE SCALE GENOMIC DNA]</scope>
    <source>
        <strain evidence="1 2">GAS232</strain>
    </source>
</reference>
<sequence length="797" mass="87718">MTASHSGLTRRNFVILGSAFASSRFCNALEPTIGQVVAQPYFAAANRSIQSLARLGSPIRSADAEQIAVLTQQNDPQAVSKAEEILSRYTLAKLSLGPNGAPQIAIGEAPRQLVEQGWRVFLVRVENPSGQKGSLVFTSGTRTIGNLEIVSKGAAQRTALADALYKGPMIEEMWLATELYEPTPILSGGVAVATIPLPEIPIEYHIVQLFSRDHGPRTTSFFLNVLMGSNDHAFHPAHRQFDFECLPSHEIPLRILDTNGNGCVASLTIKDKLNRVYPPKAMRLAPDLFFQEQVYRADGETVRLTEGEYLVKSERGPEYLCGTKAVQIRGAASVIDVKLERWIDPSKWGFYSGDTHIHAAGCSHYERPTEGVGPETLIRHIRGEALTIGDALNWGPSWYYQKQFFSGNAESPVAALEHPELQKAYGVTLQPQTTREDVESIIRYDVEVSQFPSSHAGHLVLLQLKEQDYPGAQLIEDWPSWNLPILKWVKAQGAYGGYAHCGLGMVVDSTDLPNYEIPPMDGIGTQEAIIDVTHGCVDFLSGCDSLPVAELNAWYHMLNCGFRMAMVGETDFPCMSDGRVGAGRSYVKLGTRPNGNSGYTAWIEGLFKPHQYCGDGRSHVLECKVNGQPLSDSDLVLESGETINVEVLIAARLEPELTPETKARRANESGYDIERARIGNTRQVPLELIVNGLPAAIINIVADGVPRAVALKAKISRSSWWALRVLPSLHTHPSFVRVNNKPVRASKKSAEWCRACVDKVWEVKSPFMRESEHPAAATAFEHARKTYEQIASECEVV</sequence>
<dbReference type="EMBL" id="LT629690">
    <property type="protein sequence ID" value="SDF20990.1"/>
    <property type="molecule type" value="Genomic_DNA"/>
</dbReference>
<proteinExistence type="predicted"/>